<dbReference type="AlphaFoldDB" id="A0A0P7B431"/>
<dbReference type="Proteomes" id="UP000050280">
    <property type="component" value="Unassembled WGS sequence"/>
</dbReference>
<proteinExistence type="predicted"/>
<dbReference type="EMBL" id="LDJX01000001">
    <property type="protein sequence ID" value="KPM33421.1"/>
    <property type="molecule type" value="Genomic_DNA"/>
</dbReference>
<protein>
    <submittedName>
        <fullName evidence="1">Putative phage-like protein</fullName>
    </submittedName>
</protein>
<comment type="caution">
    <text evidence="1">The sequence shown here is derived from an EMBL/GenBank/DDBJ whole genome shotgun (WGS) entry which is preliminary data.</text>
</comment>
<dbReference type="RefSeq" id="WP_054557619.1">
    <property type="nucleotide sequence ID" value="NZ_LDJX01000001.1"/>
</dbReference>
<gene>
    <name evidence="1" type="ORF">I595_324</name>
</gene>
<evidence type="ECO:0000313" key="2">
    <source>
        <dbReference type="Proteomes" id="UP000050280"/>
    </source>
</evidence>
<keyword evidence="2" id="KW-1185">Reference proteome</keyword>
<name>A0A0P7B431_9FLAO</name>
<sequence>MKDYFIFTYRDKGSFKGGIKTITVLFIPESSIKKSALIQGLETYNQENVLSDKFVVVLPEYASEALVNLFEKDVLISFGRVVGFDKNYSETNYSVYKFDLNGKLNKKFGVLKDLKNRTLFLAKLFKNGNFHIFDSKSGLIESNPDHHFVFPSGKHSEKFIRTANVLRDSNEIFFIAIQLLEKFSAVEIVYCDTASINVLPFAVFEIQNRFERKFETRVKSFESYKVFEDYNQSFNPNSLVLISSSTSGNIIDRLNDKQIADSSNILVLFFLGNDESYKKHKTNIFCNLTKSSEFEQGYNPFKTFKNSLKCKLCINHSQPVVIQSDVFLNIEPKYNVVTFKKSDAPSFLSKFIENHRALDQKSNIFKVHFRDIEEEDSSYEIYIDFTQLLDNFENKNYPQYYHEKLEKTINAHIPINTRYLLPLRDPGSKALTEKILNENSWVIEPTIIDINNPKISTTVTGTIVVVGATYVTGRHYFFINRLLRDFPKLTVVYFIGLARSISKQFSENIKSNLGIGEYGGRTYPVINVDEIFIPQAKVDNSWSKEWGFIRELLGKVNSKSALYKFFENRRNVLFNAREEKGLCDNVFLPTLSGEKLSLRKGFVYWNFEVKTDIAYQSQVYFTITSVINRLRNEPLNSERSLKQSTYVRNLISSETFNRFNDGVIQASILRAADYRMLSYDLDENQSLAMSVFMKSLVDKFEQDHGEALPEFMMALGLKKLRLKRIDLNDFLDYSSKNLPEKSIGHDFVNYLKGKLL</sequence>
<dbReference type="OrthoDB" id="791936at2"/>
<accession>A0A0P7B431</accession>
<organism evidence="1 2">
    <name type="scientific">Croceitalea dokdonensis DOKDO 023</name>
    <dbReference type="NCBI Taxonomy" id="1300341"/>
    <lineage>
        <taxon>Bacteria</taxon>
        <taxon>Pseudomonadati</taxon>
        <taxon>Bacteroidota</taxon>
        <taxon>Flavobacteriia</taxon>
        <taxon>Flavobacteriales</taxon>
        <taxon>Flavobacteriaceae</taxon>
        <taxon>Croceitalea</taxon>
    </lineage>
</organism>
<reference evidence="1 2" key="1">
    <citation type="submission" date="2015-09" db="EMBL/GenBank/DDBJ databases">
        <title>Genome sequence of the marine flavobacterium Croceitalea dokdonensis DOKDO 023 that contains proton- and sodium-pumping rhodopsins.</title>
        <authorList>
            <person name="Kwon S.-K."/>
            <person name="Lee H.K."/>
            <person name="Kwak M.-J."/>
            <person name="Kim J.F."/>
        </authorList>
    </citation>
    <scope>NUCLEOTIDE SEQUENCE [LARGE SCALE GENOMIC DNA]</scope>
    <source>
        <strain evidence="1 2">DOKDO 023</strain>
    </source>
</reference>
<evidence type="ECO:0000313" key="1">
    <source>
        <dbReference type="EMBL" id="KPM33421.1"/>
    </source>
</evidence>
<dbReference type="STRING" id="1300341.I595_324"/>